<dbReference type="EMBL" id="JACTAG010000001">
    <property type="protein sequence ID" value="MBD3662520.1"/>
    <property type="molecule type" value="Genomic_DNA"/>
</dbReference>
<comment type="caution">
    <text evidence="2">The sequence shown here is derived from an EMBL/GenBank/DDBJ whole genome shotgun (WGS) entry which is preliminary data.</text>
</comment>
<dbReference type="RefSeq" id="WP_191073548.1">
    <property type="nucleotide sequence ID" value="NZ_JACTAG010000001.1"/>
</dbReference>
<reference evidence="2" key="1">
    <citation type="submission" date="2020-08" db="EMBL/GenBank/DDBJ databases">
        <title>Sulfitobacter aestuariivivens sp. nov., isolated from a tidal flat.</title>
        <authorList>
            <person name="Park S."/>
            <person name="Yoon J.-H."/>
        </authorList>
    </citation>
    <scope>NUCLEOTIDE SEQUENCE</scope>
    <source>
        <strain evidence="2">TSTF-M16</strain>
    </source>
</reference>
<evidence type="ECO:0000256" key="1">
    <source>
        <dbReference type="SAM" id="SignalP"/>
    </source>
</evidence>
<organism evidence="2 3">
    <name type="scientific">Sulfitobacter aestuariivivens</name>
    <dbReference type="NCBI Taxonomy" id="2766981"/>
    <lineage>
        <taxon>Bacteria</taxon>
        <taxon>Pseudomonadati</taxon>
        <taxon>Pseudomonadota</taxon>
        <taxon>Alphaproteobacteria</taxon>
        <taxon>Rhodobacterales</taxon>
        <taxon>Roseobacteraceae</taxon>
        <taxon>Sulfitobacter</taxon>
    </lineage>
</organism>
<keyword evidence="1" id="KW-0732">Signal</keyword>
<evidence type="ECO:0000313" key="3">
    <source>
        <dbReference type="Proteomes" id="UP000635142"/>
    </source>
</evidence>
<keyword evidence="3" id="KW-1185">Reference proteome</keyword>
<evidence type="ECO:0000313" key="2">
    <source>
        <dbReference type="EMBL" id="MBD3662520.1"/>
    </source>
</evidence>
<dbReference type="Proteomes" id="UP000635142">
    <property type="component" value="Unassembled WGS sequence"/>
</dbReference>
<dbReference type="AlphaFoldDB" id="A0A927CZZ7"/>
<proteinExistence type="predicted"/>
<sequence>MRFLILALMLLLLPLTSAQAQAYRAENLLIVVPLGGTTFEVIESRGEGPRGIWCAAASFAIHALRTPRAERLYVKTPRGPSVSGVGRTSVVFTTDPAGIVARDTYSPSLRQAGQTLPVHHAYQFCKDYQFELEDIFP</sequence>
<protein>
    <submittedName>
        <fullName evidence="2">Uncharacterized protein</fullName>
    </submittedName>
</protein>
<gene>
    <name evidence="2" type="ORF">H9Q16_01140</name>
</gene>
<feature type="chain" id="PRO_5036698797" evidence="1">
    <location>
        <begin position="23"/>
        <end position="137"/>
    </location>
</feature>
<feature type="signal peptide" evidence="1">
    <location>
        <begin position="1"/>
        <end position="22"/>
    </location>
</feature>
<accession>A0A927CZZ7</accession>
<name>A0A927CZZ7_9RHOB</name>